<keyword evidence="4 5" id="KW-0648">Protein biosynthesis</keyword>
<dbReference type="InterPro" id="IPR036477">
    <property type="entry name" value="Formyl_transf_N_sf"/>
</dbReference>
<evidence type="ECO:0000259" key="6">
    <source>
        <dbReference type="Pfam" id="PF00551"/>
    </source>
</evidence>
<evidence type="ECO:0000259" key="7">
    <source>
        <dbReference type="Pfam" id="PF02911"/>
    </source>
</evidence>
<comment type="similarity">
    <text evidence="1 5">Belongs to the Fmt family.</text>
</comment>
<dbReference type="STRING" id="862517.HMPREF9225_1910"/>
<dbReference type="InterPro" id="IPR011034">
    <property type="entry name" value="Formyl_transferase-like_C_sf"/>
</dbReference>
<organism evidence="8 9">
    <name type="scientific">Peptoniphilus duerdenii ATCC BAA-1640</name>
    <dbReference type="NCBI Taxonomy" id="862517"/>
    <lineage>
        <taxon>Bacteria</taxon>
        <taxon>Bacillati</taxon>
        <taxon>Bacillota</taxon>
        <taxon>Tissierellia</taxon>
        <taxon>Tissierellales</taxon>
        <taxon>Peptoniphilaceae</taxon>
        <taxon>Peptoniphilus</taxon>
    </lineage>
</organism>
<dbReference type="InterPro" id="IPR041711">
    <property type="entry name" value="Met-tRNA-FMT_N"/>
</dbReference>
<dbReference type="PANTHER" id="PTHR11138:SF5">
    <property type="entry name" value="METHIONYL-TRNA FORMYLTRANSFERASE, MITOCHONDRIAL"/>
    <property type="match status" value="1"/>
</dbReference>
<dbReference type="OrthoDB" id="9802815at2"/>
<dbReference type="GO" id="GO:0004479">
    <property type="term" value="F:methionyl-tRNA formyltransferase activity"/>
    <property type="evidence" value="ECO:0007669"/>
    <property type="project" value="UniProtKB-UniRule"/>
</dbReference>
<feature type="domain" description="Formyl transferase C-terminal" evidence="7">
    <location>
        <begin position="201"/>
        <end position="296"/>
    </location>
</feature>
<dbReference type="InterPro" id="IPR044135">
    <property type="entry name" value="Met-tRNA-FMT_C"/>
</dbReference>
<dbReference type="PANTHER" id="PTHR11138">
    <property type="entry name" value="METHIONYL-TRNA FORMYLTRANSFERASE"/>
    <property type="match status" value="1"/>
</dbReference>
<evidence type="ECO:0000256" key="1">
    <source>
        <dbReference type="ARBA" id="ARBA00010699"/>
    </source>
</evidence>
<comment type="function">
    <text evidence="5">Attaches a formyl group to the free amino group of methionyl-tRNA(fMet). The formyl group appears to play a dual role in the initiator identity of N-formylmethionyl-tRNA by promoting its recognition by IF2 and preventing the misappropriation of this tRNA by the elongation apparatus.</text>
</comment>
<dbReference type="EMBL" id="AEEH01000053">
    <property type="protein sequence ID" value="EFM24489.1"/>
    <property type="molecule type" value="Genomic_DNA"/>
</dbReference>
<name>E0NP21_9FIRM</name>
<dbReference type="eggNOG" id="COG0223">
    <property type="taxonomic scope" value="Bacteria"/>
</dbReference>
<feature type="binding site" evidence="5">
    <location>
        <begin position="108"/>
        <end position="111"/>
    </location>
    <ligand>
        <name>(6S)-5,6,7,8-tetrahydrofolate</name>
        <dbReference type="ChEBI" id="CHEBI:57453"/>
    </ligand>
</feature>
<dbReference type="CDD" id="cd08646">
    <property type="entry name" value="FMT_core_Met-tRNA-FMT_N"/>
    <property type="match status" value="1"/>
</dbReference>
<proteinExistence type="inferred from homology"/>
<reference evidence="8 9" key="1">
    <citation type="submission" date="2010-07" db="EMBL/GenBank/DDBJ databases">
        <authorList>
            <person name="Muzny D."/>
            <person name="Qin X."/>
            <person name="Deng J."/>
            <person name="Jiang H."/>
            <person name="Liu Y."/>
            <person name="Qu J."/>
            <person name="Song X.-Z."/>
            <person name="Zhang L."/>
            <person name="Thornton R."/>
            <person name="Coyle M."/>
            <person name="Francisco L."/>
            <person name="Jackson L."/>
            <person name="Javaid M."/>
            <person name="Korchina V."/>
            <person name="Kovar C."/>
            <person name="Mata R."/>
            <person name="Mathew T."/>
            <person name="Ngo R."/>
            <person name="Nguyen L."/>
            <person name="Nguyen N."/>
            <person name="Okwuonu G."/>
            <person name="Ongeri F."/>
            <person name="Pham C."/>
            <person name="Simmons D."/>
            <person name="Wilczek-Boney K."/>
            <person name="Hale W."/>
            <person name="Jakkamsetti A."/>
            <person name="Pham P."/>
            <person name="Ruth R."/>
            <person name="San Lucas F."/>
            <person name="Warren J."/>
            <person name="Zhang J."/>
            <person name="Zhao Z."/>
            <person name="Zhou C."/>
            <person name="Zhu D."/>
            <person name="Lee S."/>
            <person name="Bess C."/>
            <person name="Blankenburg K."/>
            <person name="Forbes L."/>
            <person name="Fu Q."/>
            <person name="Gubbala S."/>
            <person name="Hirani K."/>
            <person name="Jayaseelan J.C."/>
            <person name="Lara F."/>
            <person name="Munidasa M."/>
            <person name="Palculict T."/>
            <person name="Patil S."/>
            <person name="Pu L.-L."/>
            <person name="Saada N."/>
            <person name="Tang L."/>
            <person name="Weissenberger G."/>
            <person name="Zhu Y."/>
            <person name="Hemphill L."/>
            <person name="Shang Y."/>
            <person name="Youmans B."/>
            <person name="Ayvaz T."/>
            <person name="Ross M."/>
            <person name="Santibanez J."/>
            <person name="Aqrawi P."/>
            <person name="Gross S."/>
            <person name="Joshi V."/>
            <person name="Fowler G."/>
            <person name="Nazareth L."/>
            <person name="Reid J."/>
            <person name="Worley K."/>
            <person name="Petrosino J."/>
            <person name="Highlander S."/>
            <person name="Gibbs R."/>
        </authorList>
    </citation>
    <scope>NUCLEOTIDE SEQUENCE [LARGE SCALE GENOMIC DNA]</scope>
    <source>
        <strain evidence="8 9">ATCC BAA-1640</strain>
    </source>
</reference>
<evidence type="ECO:0000256" key="3">
    <source>
        <dbReference type="ARBA" id="ARBA00022679"/>
    </source>
</evidence>
<dbReference type="Gene3D" id="3.40.50.12230">
    <property type="match status" value="1"/>
</dbReference>
<dbReference type="InterPro" id="IPR005793">
    <property type="entry name" value="Formyl_trans_C"/>
</dbReference>
<gene>
    <name evidence="5 8" type="primary">fmt</name>
    <name evidence="8" type="ORF">HMPREF9225_1910</name>
</gene>
<keyword evidence="3 5" id="KW-0808">Transferase</keyword>
<dbReference type="HAMAP" id="MF_00182">
    <property type="entry name" value="Formyl_trans"/>
    <property type="match status" value="1"/>
</dbReference>
<evidence type="ECO:0000256" key="4">
    <source>
        <dbReference type="ARBA" id="ARBA00022917"/>
    </source>
</evidence>
<evidence type="ECO:0000313" key="9">
    <source>
        <dbReference type="Proteomes" id="UP000003280"/>
    </source>
</evidence>
<dbReference type="AlphaFoldDB" id="E0NP21"/>
<accession>E0NP21</accession>
<protein>
    <recommendedName>
        <fullName evidence="2 5">Methionyl-tRNA formyltransferase</fullName>
        <ecNumber evidence="2 5">2.1.2.9</ecNumber>
    </recommendedName>
</protein>
<keyword evidence="9" id="KW-1185">Reference proteome</keyword>
<dbReference type="Pfam" id="PF02911">
    <property type="entry name" value="Formyl_trans_C"/>
    <property type="match status" value="1"/>
</dbReference>
<dbReference type="NCBIfam" id="TIGR00460">
    <property type="entry name" value="fmt"/>
    <property type="match status" value="1"/>
</dbReference>
<evidence type="ECO:0000256" key="2">
    <source>
        <dbReference type="ARBA" id="ARBA00012261"/>
    </source>
</evidence>
<evidence type="ECO:0000313" key="8">
    <source>
        <dbReference type="EMBL" id="EFM24489.1"/>
    </source>
</evidence>
<dbReference type="GO" id="GO:0005829">
    <property type="term" value="C:cytosol"/>
    <property type="evidence" value="ECO:0007669"/>
    <property type="project" value="TreeGrafter"/>
</dbReference>
<feature type="domain" description="Formyl transferase N-terminal" evidence="6">
    <location>
        <begin position="2"/>
        <end position="176"/>
    </location>
</feature>
<dbReference type="EC" id="2.1.2.9" evidence="2 5"/>
<dbReference type="Proteomes" id="UP000003280">
    <property type="component" value="Unassembled WGS sequence"/>
</dbReference>
<dbReference type="CDD" id="cd08704">
    <property type="entry name" value="Met_tRNA_FMT_C"/>
    <property type="match status" value="1"/>
</dbReference>
<dbReference type="HOGENOM" id="CLU_033347_1_1_9"/>
<dbReference type="Pfam" id="PF00551">
    <property type="entry name" value="Formyl_trans_N"/>
    <property type="match status" value="1"/>
</dbReference>
<comment type="catalytic activity">
    <reaction evidence="5">
        <text>L-methionyl-tRNA(fMet) + (6R)-10-formyltetrahydrofolate = N-formyl-L-methionyl-tRNA(fMet) + (6S)-5,6,7,8-tetrahydrofolate + H(+)</text>
        <dbReference type="Rhea" id="RHEA:24380"/>
        <dbReference type="Rhea" id="RHEA-COMP:9952"/>
        <dbReference type="Rhea" id="RHEA-COMP:9953"/>
        <dbReference type="ChEBI" id="CHEBI:15378"/>
        <dbReference type="ChEBI" id="CHEBI:57453"/>
        <dbReference type="ChEBI" id="CHEBI:78530"/>
        <dbReference type="ChEBI" id="CHEBI:78844"/>
        <dbReference type="ChEBI" id="CHEBI:195366"/>
        <dbReference type="EC" id="2.1.2.9"/>
    </reaction>
</comment>
<dbReference type="InterPro" id="IPR002376">
    <property type="entry name" value="Formyl_transf_N"/>
</dbReference>
<evidence type="ECO:0000256" key="5">
    <source>
        <dbReference type="HAMAP-Rule" id="MF_00182"/>
    </source>
</evidence>
<dbReference type="RefSeq" id="WP_008902685.1">
    <property type="nucleotide sequence ID" value="NZ_GL397071.1"/>
</dbReference>
<dbReference type="SUPFAM" id="SSF53328">
    <property type="entry name" value="Formyltransferase"/>
    <property type="match status" value="1"/>
</dbReference>
<sequence length="306" mass="34013">MRIIYMGTPEFAVKPFEKLADNFEVVLAVTNEDKSSGRGKKITMPPVKKAALERNIEVFQPKNVNSSDSIEYLKSFNADLVVVCAYGKILRDGILNLTGDNPVNIHASILPKLRGAAPINFAIINGDKEAGVSIMKVEEGLDTGDYSLVGKTEIGKKNVEELEEELSEMGADLIVEFVNRYSKGNLNWTKQNDEESTYAPKISKDFGYLDFTSMDKNYIERLSRGLTKKNGISILYDGNRIKLDEIEVSEGKGEPGEVLESSKYLEIATKDGSIKAHRLQWPGKKMMDAEDFFRGRKIEKGSIIGG</sequence>
<dbReference type="InterPro" id="IPR005794">
    <property type="entry name" value="Fmt"/>
</dbReference>
<dbReference type="SUPFAM" id="SSF50486">
    <property type="entry name" value="FMT C-terminal domain-like"/>
    <property type="match status" value="1"/>
</dbReference>
<comment type="caution">
    <text evidence="8">The sequence shown here is derived from an EMBL/GenBank/DDBJ whole genome shotgun (WGS) entry which is preliminary data.</text>
</comment>